<proteinExistence type="predicted"/>
<name>A0AAW0CMK4_9AGAR</name>
<comment type="caution">
    <text evidence="2">The sequence shown here is derived from an EMBL/GenBank/DDBJ whole genome shotgun (WGS) entry which is preliminary data.</text>
</comment>
<dbReference type="EMBL" id="JAYKXP010000037">
    <property type="protein sequence ID" value="KAK7040402.1"/>
    <property type="molecule type" value="Genomic_DNA"/>
</dbReference>
<dbReference type="Proteomes" id="UP001383192">
    <property type="component" value="Unassembled WGS sequence"/>
</dbReference>
<protein>
    <submittedName>
        <fullName evidence="2">Uncharacterized protein</fullName>
    </submittedName>
</protein>
<reference evidence="2 3" key="1">
    <citation type="submission" date="2024-01" db="EMBL/GenBank/DDBJ databases">
        <title>A draft genome for a cacao thread blight-causing isolate of Paramarasmius palmivorus.</title>
        <authorList>
            <person name="Baruah I.K."/>
            <person name="Bukari Y."/>
            <person name="Amoako-Attah I."/>
            <person name="Meinhardt L.W."/>
            <person name="Bailey B.A."/>
            <person name="Cohen S.P."/>
        </authorList>
    </citation>
    <scope>NUCLEOTIDE SEQUENCE [LARGE SCALE GENOMIC DNA]</scope>
    <source>
        <strain evidence="2 3">GH-12</strain>
    </source>
</reference>
<gene>
    <name evidence="2" type="ORF">VNI00_009880</name>
</gene>
<evidence type="ECO:0000313" key="3">
    <source>
        <dbReference type="Proteomes" id="UP001383192"/>
    </source>
</evidence>
<organism evidence="2 3">
    <name type="scientific">Paramarasmius palmivorus</name>
    <dbReference type="NCBI Taxonomy" id="297713"/>
    <lineage>
        <taxon>Eukaryota</taxon>
        <taxon>Fungi</taxon>
        <taxon>Dikarya</taxon>
        <taxon>Basidiomycota</taxon>
        <taxon>Agaricomycotina</taxon>
        <taxon>Agaricomycetes</taxon>
        <taxon>Agaricomycetidae</taxon>
        <taxon>Agaricales</taxon>
        <taxon>Marasmiineae</taxon>
        <taxon>Marasmiaceae</taxon>
        <taxon>Paramarasmius</taxon>
    </lineage>
</organism>
<keyword evidence="3" id="KW-1185">Reference proteome</keyword>
<sequence length="307" mass="34142">MSYTEQDLSENLRIMDRRKFLYVSNRNWEQLASTVTHSTLSQSPVYTPSDAESESGFADDERSDFSDDEDDEDMFCEAMSEAADSYYDDEQMSVEDGSEYDTAKEYAEECEVDELIESGEEVTIRVDEEVEGCALFAPVADPDTGAVEPRSAPIIVLGPLSVDGEELPVNHEDSDSEDPPMFIDPFNPFQGPLYIANYTISPDEDMKKCEKSAFEVIEHFVDQGAKRSAYLKATEKIGPLDVMEYETDSDEEEVDELVNDGGSEMSDSDCGRGLGSGPWFNTSMSTKTGDTTKCLGLFFLDKETMGC</sequence>
<evidence type="ECO:0000313" key="2">
    <source>
        <dbReference type="EMBL" id="KAK7040402.1"/>
    </source>
</evidence>
<accession>A0AAW0CMK4</accession>
<evidence type="ECO:0000256" key="1">
    <source>
        <dbReference type="SAM" id="MobiDB-lite"/>
    </source>
</evidence>
<dbReference type="AlphaFoldDB" id="A0AAW0CMK4"/>
<feature type="compositionally biased region" description="Polar residues" evidence="1">
    <location>
        <begin position="37"/>
        <end position="46"/>
    </location>
</feature>
<feature type="region of interest" description="Disordered" evidence="1">
    <location>
        <begin position="37"/>
        <end position="72"/>
    </location>
</feature>